<evidence type="ECO:0000259" key="2">
    <source>
        <dbReference type="Pfam" id="PF01551"/>
    </source>
</evidence>
<dbReference type="InterPro" id="IPR050570">
    <property type="entry name" value="Cell_wall_metabolism_enzyme"/>
</dbReference>
<feature type="domain" description="M23ase beta-sheet core" evidence="2">
    <location>
        <begin position="180"/>
        <end position="266"/>
    </location>
</feature>
<reference evidence="3" key="2">
    <citation type="journal article" date="2022" name="Microbiol. Resour. Announc.">
        <title>Metagenome Sequencing to Explore Phylogenomics of Terrestrial Cyanobacteria.</title>
        <authorList>
            <person name="Ward R.D."/>
            <person name="Stajich J.E."/>
            <person name="Johansen J.R."/>
            <person name="Huntemann M."/>
            <person name="Clum A."/>
            <person name="Foster B."/>
            <person name="Foster B."/>
            <person name="Roux S."/>
            <person name="Palaniappan K."/>
            <person name="Varghese N."/>
            <person name="Mukherjee S."/>
            <person name="Reddy T.B.K."/>
            <person name="Daum C."/>
            <person name="Copeland A."/>
            <person name="Chen I.A."/>
            <person name="Ivanova N.N."/>
            <person name="Kyrpides N.C."/>
            <person name="Shapiro N."/>
            <person name="Eloe-Fadrosh E.A."/>
            <person name="Pietrasiak N."/>
        </authorList>
    </citation>
    <scope>NUCLEOTIDE SEQUENCE</scope>
    <source>
        <strain evidence="3">CPER-KK1</strain>
    </source>
</reference>
<feature type="compositionally biased region" description="Polar residues" evidence="1">
    <location>
        <begin position="1"/>
        <end position="17"/>
    </location>
</feature>
<protein>
    <submittedName>
        <fullName evidence="3">Peptidoglycan DD-metalloendopeptidase family protein</fullName>
    </submittedName>
</protein>
<dbReference type="AlphaFoldDB" id="A0A951PNF4"/>
<dbReference type="PANTHER" id="PTHR21666">
    <property type="entry name" value="PEPTIDASE-RELATED"/>
    <property type="match status" value="1"/>
</dbReference>
<accession>A0A951PNF4</accession>
<dbReference type="Gene3D" id="2.70.70.10">
    <property type="entry name" value="Glucose Permease (Domain IIA)"/>
    <property type="match status" value="1"/>
</dbReference>
<gene>
    <name evidence="3" type="ORF">KME25_18125</name>
</gene>
<reference evidence="3" key="1">
    <citation type="submission" date="2021-05" db="EMBL/GenBank/DDBJ databases">
        <authorList>
            <person name="Pietrasiak N."/>
            <person name="Ward R."/>
            <person name="Stajich J.E."/>
            <person name="Kurbessoian T."/>
        </authorList>
    </citation>
    <scope>NUCLEOTIDE SEQUENCE</scope>
    <source>
        <strain evidence="3">CPER-KK1</strain>
    </source>
</reference>
<proteinExistence type="predicted"/>
<organism evidence="3 4">
    <name type="scientific">Symplocastrum torsivum CPER-KK1</name>
    <dbReference type="NCBI Taxonomy" id="450513"/>
    <lineage>
        <taxon>Bacteria</taxon>
        <taxon>Bacillati</taxon>
        <taxon>Cyanobacteriota</taxon>
        <taxon>Cyanophyceae</taxon>
        <taxon>Oscillatoriophycideae</taxon>
        <taxon>Oscillatoriales</taxon>
        <taxon>Microcoleaceae</taxon>
        <taxon>Symplocastrum</taxon>
    </lineage>
</organism>
<evidence type="ECO:0000313" key="3">
    <source>
        <dbReference type="EMBL" id="MBW4546341.1"/>
    </source>
</evidence>
<dbReference type="InterPro" id="IPR016047">
    <property type="entry name" value="M23ase_b-sheet_dom"/>
</dbReference>
<feature type="region of interest" description="Disordered" evidence="1">
    <location>
        <begin position="1"/>
        <end position="23"/>
    </location>
</feature>
<dbReference type="InterPro" id="IPR011055">
    <property type="entry name" value="Dup_hybrid_motif"/>
</dbReference>
<dbReference type="PANTHER" id="PTHR21666:SF270">
    <property type="entry name" value="MUREIN HYDROLASE ACTIVATOR ENVC"/>
    <property type="match status" value="1"/>
</dbReference>
<comment type="caution">
    <text evidence="3">The sequence shown here is derived from an EMBL/GenBank/DDBJ whole genome shotgun (WGS) entry which is preliminary data.</text>
</comment>
<dbReference type="GO" id="GO:0004222">
    <property type="term" value="F:metalloendopeptidase activity"/>
    <property type="evidence" value="ECO:0007669"/>
    <property type="project" value="TreeGrafter"/>
</dbReference>
<dbReference type="CDD" id="cd12797">
    <property type="entry name" value="M23_peptidase"/>
    <property type="match status" value="1"/>
</dbReference>
<dbReference type="EMBL" id="JAHHIF010000024">
    <property type="protein sequence ID" value="MBW4546341.1"/>
    <property type="molecule type" value="Genomic_DNA"/>
</dbReference>
<dbReference type="Gene3D" id="1.10.530.10">
    <property type="match status" value="1"/>
</dbReference>
<dbReference type="Proteomes" id="UP000753908">
    <property type="component" value="Unassembled WGS sequence"/>
</dbReference>
<sequence length="290" mass="32303">MKAIATQESNENHTVINGDSGASGKWQVMPSNIPSWSKAALGREVSHSQFMNSPQIQHEIVKHRLGLYLNQQSEPGRSEEEIIRRVASAWYSGQPRLWNNTKPQYSNGRKYPSIAEYTASIWNRYSSVNSVSKFADTKAIIATWEKKWQSDPKTGDMIAGYAVSSARGWRKDWKDGKPEYHGSVDLAAPLGTPLYALADGQVKCFQDAYGGGTVVSFTSNLFPGLEFELLHLSRCTNKRFVKESEVIGYIGSTGNSTGPHLHLQINSLISGNSLRVRSGWLYWFVTGKKP</sequence>
<name>A0A951PNF4_9CYAN</name>
<evidence type="ECO:0000313" key="4">
    <source>
        <dbReference type="Proteomes" id="UP000753908"/>
    </source>
</evidence>
<dbReference type="Pfam" id="PF01551">
    <property type="entry name" value="Peptidase_M23"/>
    <property type="match status" value="1"/>
</dbReference>
<dbReference type="SUPFAM" id="SSF51261">
    <property type="entry name" value="Duplicated hybrid motif"/>
    <property type="match status" value="1"/>
</dbReference>
<evidence type="ECO:0000256" key="1">
    <source>
        <dbReference type="SAM" id="MobiDB-lite"/>
    </source>
</evidence>